<keyword evidence="1" id="KW-0732">Signal</keyword>
<dbReference type="AlphaFoldDB" id="A0A841L5M7"/>
<organism evidence="3 4">
    <name type="scientific">Anaerosolibacter carboniphilus</name>
    <dbReference type="NCBI Taxonomy" id="1417629"/>
    <lineage>
        <taxon>Bacteria</taxon>
        <taxon>Bacillati</taxon>
        <taxon>Bacillota</taxon>
        <taxon>Clostridia</taxon>
        <taxon>Peptostreptococcales</taxon>
        <taxon>Thermotaleaceae</taxon>
        <taxon>Anaerosolibacter</taxon>
    </lineage>
</organism>
<feature type="chain" id="PRO_5039051111" description="PepSY domain-containing protein" evidence="1">
    <location>
        <begin position="22"/>
        <end position="267"/>
    </location>
</feature>
<evidence type="ECO:0000313" key="3">
    <source>
        <dbReference type="EMBL" id="MBB6217719.1"/>
    </source>
</evidence>
<evidence type="ECO:0000259" key="2">
    <source>
        <dbReference type="Pfam" id="PF03413"/>
    </source>
</evidence>
<accession>A0A841L5M7</accession>
<dbReference type="Proteomes" id="UP000579281">
    <property type="component" value="Unassembled WGS sequence"/>
</dbReference>
<dbReference type="Gene3D" id="3.10.450.40">
    <property type="match status" value="1"/>
</dbReference>
<dbReference type="Pfam" id="PF03413">
    <property type="entry name" value="PepSY"/>
    <property type="match status" value="1"/>
</dbReference>
<sequence>MKKILCLMMLLIIGVMSVGCSKSQEDFNGAIKPSANEKGGMIEREEALKIAEAHPELKALGDVKLKLEEVIEATEEQPIWELHYREEKSQLTYALIINAFTGEVLSMHVEDDHETDEEVLKDEMLRHVQWTFEHWQSFQYDNYEPSRYGLAFSLNFRIPYLFDNYEENKAFVLENKIISDVKIKEIKDVAMVFREEDETMYSQMRVIADYRQEVQGKEINESVEVSIFAKNALHGDEGWQITNVDMYPMSQETTGFEQLFFGFRKNS</sequence>
<keyword evidence="4" id="KW-1185">Reference proteome</keyword>
<dbReference type="PROSITE" id="PS51257">
    <property type="entry name" value="PROKAR_LIPOPROTEIN"/>
    <property type="match status" value="1"/>
</dbReference>
<protein>
    <recommendedName>
        <fullName evidence="2">PepSY domain-containing protein</fullName>
    </recommendedName>
</protein>
<feature type="signal peptide" evidence="1">
    <location>
        <begin position="1"/>
        <end position="21"/>
    </location>
</feature>
<dbReference type="RefSeq" id="WP_184312213.1">
    <property type="nucleotide sequence ID" value="NZ_JACHEN010000027.1"/>
</dbReference>
<proteinExistence type="predicted"/>
<evidence type="ECO:0000313" key="4">
    <source>
        <dbReference type="Proteomes" id="UP000579281"/>
    </source>
</evidence>
<evidence type="ECO:0000256" key="1">
    <source>
        <dbReference type="SAM" id="SignalP"/>
    </source>
</evidence>
<dbReference type="InterPro" id="IPR025711">
    <property type="entry name" value="PepSY"/>
</dbReference>
<feature type="domain" description="PepSY" evidence="2">
    <location>
        <begin position="42"/>
        <end position="107"/>
    </location>
</feature>
<reference evidence="3 4" key="1">
    <citation type="submission" date="2020-08" db="EMBL/GenBank/DDBJ databases">
        <title>Genomic Encyclopedia of Type Strains, Phase IV (KMG-IV): sequencing the most valuable type-strain genomes for metagenomic binning, comparative biology and taxonomic classification.</title>
        <authorList>
            <person name="Goeker M."/>
        </authorList>
    </citation>
    <scope>NUCLEOTIDE SEQUENCE [LARGE SCALE GENOMIC DNA]</scope>
    <source>
        <strain evidence="3 4">DSM 103526</strain>
    </source>
</reference>
<dbReference type="EMBL" id="JACHEN010000027">
    <property type="protein sequence ID" value="MBB6217719.1"/>
    <property type="molecule type" value="Genomic_DNA"/>
</dbReference>
<name>A0A841L5M7_9FIRM</name>
<comment type="caution">
    <text evidence="3">The sequence shown here is derived from an EMBL/GenBank/DDBJ whole genome shotgun (WGS) entry which is preliminary data.</text>
</comment>
<gene>
    <name evidence="3" type="ORF">HNQ80_003842</name>
</gene>